<accession>A0A0P1ETV8</accession>
<dbReference type="EMBL" id="CYPW01000032">
    <property type="protein sequence ID" value="CUH53904.1"/>
    <property type="molecule type" value="Genomic_DNA"/>
</dbReference>
<feature type="domain" description="DUF1330" evidence="1">
    <location>
        <begin position="2"/>
        <end position="92"/>
    </location>
</feature>
<evidence type="ECO:0000313" key="2">
    <source>
        <dbReference type="EMBL" id="CUH53904.1"/>
    </source>
</evidence>
<dbReference type="PANTHER" id="PTHR41521">
    <property type="match status" value="1"/>
</dbReference>
<evidence type="ECO:0000313" key="3">
    <source>
        <dbReference type="Proteomes" id="UP000054823"/>
    </source>
</evidence>
<protein>
    <recommendedName>
        <fullName evidence="1">DUF1330 domain-containing protein</fullName>
    </recommendedName>
</protein>
<evidence type="ECO:0000259" key="1">
    <source>
        <dbReference type="Pfam" id="PF07045"/>
    </source>
</evidence>
<gene>
    <name evidence="2" type="ORF">SHM7688_03373</name>
</gene>
<dbReference type="InterPro" id="IPR010753">
    <property type="entry name" value="DUF1330"/>
</dbReference>
<sequence length="93" mass="9628">MTAYAFVNLTITNPDSFNAYRAQAGAALNKYGGAAMEVSKEAEVIEGGGAAPTVAVILTFPDRAAAKGWINDPDLASVHALREGSGTSQIILM</sequence>
<keyword evidence="3" id="KW-1185">Reference proteome</keyword>
<dbReference type="PANTHER" id="PTHR41521:SF4">
    <property type="entry name" value="BLR0684 PROTEIN"/>
    <property type="match status" value="1"/>
</dbReference>
<dbReference type="Pfam" id="PF07045">
    <property type="entry name" value="DUF1330"/>
    <property type="match status" value="1"/>
</dbReference>
<dbReference type="Gene3D" id="3.30.70.100">
    <property type="match status" value="1"/>
</dbReference>
<organism evidence="2 3">
    <name type="scientific">Shimia marina</name>
    <dbReference type="NCBI Taxonomy" id="321267"/>
    <lineage>
        <taxon>Bacteria</taxon>
        <taxon>Pseudomonadati</taxon>
        <taxon>Pseudomonadota</taxon>
        <taxon>Alphaproteobacteria</taxon>
        <taxon>Rhodobacterales</taxon>
        <taxon>Roseobacteraceae</taxon>
    </lineage>
</organism>
<dbReference type="AlphaFoldDB" id="A0A0P1ETV8"/>
<dbReference type="Proteomes" id="UP000054823">
    <property type="component" value="Unassembled WGS sequence"/>
</dbReference>
<dbReference type="OrthoDB" id="9806380at2"/>
<dbReference type="STRING" id="321267.SHM7688_03373"/>
<dbReference type="InterPro" id="IPR011008">
    <property type="entry name" value="Dimeric_a/b-barrel"/>
</dbReference>
<reference evidence="2 3" key="1">
    <citation type="submission" date="2015-09" db="EMBL/GenBank/DDBJ databases">
        <authorList>
            <consortium name="Swine Surveillance"/>
        </authorList>
    </citation>
    <scope>NUCLEOTIDE SEQUENCE [LARGE SCALE GENOMIC DNA]</scope>
    <source>
        <strain evidence="2 3">CECT 7688</strain>
    </source>
</reference>
<dbReference type="RefSeq" id="WP_058241071.1">
    <property type="nucleotide sequence ID" value="NZ_CYPW01000032.1"/>
</dbReference>
<dbReference type="SUPFAM" id="SSF54909">
    <property type="entry name" value="Dimeric alpha+beta barrel"/>
    <property type="match status" value="1"/>
</dbReference>
<name>A0A0P1ETV8_9RHOB</name>
<proteinExistence type="predicted"/>